<protein>
    <submittedName>
        <fullName evidence="1">Putative secreted protein</fullName>
    </submittedName>
</protein>
<evidence type="ECO:0000313" key="1">
    <source>
        <dbReference type="EMBL" id="MXU85886.1"/>
    </source>
</evidence>
<dbReference type="EMBL" id="GIFC01003803">
    <property type="protein sequence ID" value="MXU85886.1"/>
    <property type="molecule type" value="Transcribed_RNA"/>
</dbReference>
<organism evidence="1">
    <name type="scientific">Ixodes ricinus</name>
    <name type="common">Common tick</name>
    <name type="synonym">Acarus ricinus</name>
    <dbReference type="NCBI Taxonomy" id="34613"/>
    <lineage>
        <taxon>Eukaryota</taxon>
        <taxon>Metazoa</taxon>
        <taxon>Ecdysozoa</taxon>
        <taxon>Arthropoda</taxon>
        <taxon>Chelicerata</taxon>
        <taxon>Arachnida</taxon>
        <taxon>Acari</taxon>
        <taxon>Parasitiformes</taxon>
        <taxon>Ixodida</taxon>
        <taxon>Ixodoidea</taxon>
        <taxon>Ixodidae</taxon>
        <taxon>Ixodinae</taxon>
        <taxon>Ixodes</taxon>
    </lineage>
</organism>
<sequence length="88" mass="10084">MVVVCLVVCIQKVQGRARSKRSGFCYFSYFQFIKLGSSKEHFLGIASQMTQKYILEIIFMEQVAWLSVKLKRCTLVCCKASCIGVTFR</sequence>
<accession>A0A6B0UCC5</accession>
<name>A0A6B0UCC5_IXORI</name>
<reference evidence="1" key="1">
    <citation type="submission" date="2019-12" db="EMBL/GenBank/DDBJ databases">
        <title>An insight into the sialome of adult female Ixodes ricinus ticks feeding for 6 days.</title>
        <authorList>
            <person name="Perner J."/>
            <person name="Ribeiro J.M.C."/>
        </authorList>
    </citation>
    <scope>NUCLEOTIDE SEQUENCE</scope>
    <source>
        <strain evidence="1">Semi-engorged</strain>
        <tissue evidence="1">Salivary glands</tissue>
    </source>
</reference>
<proteinExistence type="predicted"/>
<dbReference type="AlphaFoldDB" id="A0A6B0UCC5"/>